<dbReference type="Pfam" id="PF03551">
    <property type="entry name" value="PadR"/>
    <property type="match status" value="1"/>
</dbReference>
<comment type="caution">
    <text evidence="2">The sequence shown here is derived from an EMBL/GenBank/DDBJ whole genome shotgun (WGS) entry which is preliminary data.</text>
</comment>
<dbReference type="EMBL" id="BONC01000002">
    <property type="protein sequence ID" value="GIF54413.1"/>
    <property type="molecule type" value="Genomic_DNA"/>
</dbReference>
<proteinExistence type="predicted"/>
<evidence type="ECO:0000313" key="2">
    <source>
        <dbReference type="EMBL" id="GIF54413.1"/>
    </source>
</evidence>
<sequence>MTVSYALLGLLERSARHGYDLKQSYDRRFGGVKPVRFGQVYRALAQLTRDGLIEVVGVEAGAGPDRKRYAITEEGVTDLGAWLGEPEQPQPLLQPVLFTKVVLALLSGRPADEFLDAQRKTHLAAMAALTRARRAATTNQDAILADYQLFHIEADLRWIDHTSARLRALADEVRGDSDGS</sequence>
<dbReference type="RefSeq" id="WP_203700123.1">
    <property type="nucleotide sequence ID" value="NZ_BAAALU010000011.1"/>
</dbReference>
<dbReference type="InterPro" id="IPR036388">
    <property type="entry name" value="WH-like_DNA-bd_sf"/>
</dbReference>
<evidence type="ECO:0000313" key="3">
    <source>
        <dbReference type="Proteomes" id="UP000624325"/>
    </source>
</evidence>
<dbReference type="PANTHER" id="PTHR43252:SF6">
    <property type="entry name" value="NEGATIVE TRANSCRIPTION REGULATOR PADR"/>
    <property type="match status" value="1"/>
</dbReference>
<dbReference type="InterPro" id="IPR005149">
    <property type="entry name" value="Tscrpt_reg_PadR_N"/>
</dbReference>
<dbReference type="PANTHER" id="PTHR43252">
    <property type="entry name" value="TRANSCRIPTIONAL REGULATOR YQJI"/>
    <property type="match status" value="1"/>
</dbReference>
<reference evidence="2 3" key="1">
    <citation type="submission" date="2021-01" db="EMBL/GenBank/DDBJ databases">
        <title>Whole genome shotgun sequence of Asanoa iriomotensis NBRC 100142.</title>
        <authorList>
            <person name="Komaki H."/>
            <person name="Tamura T."/>
        </authorList>
    </citation>
    <scope>NUCLEOTIDE SEQUENCE [LARGE SCALE GENOMIC DNA]</scope>
    <source>
        <strain evidence="2 3">NBRC 100142</strain>
    </source>
</reference>
<gene>
    <name evidence="2" type="ORF">Air01nite_05080</name>
</gene>
<organism evidence="2 3">
    <name type="scientific">Asanoa iriomotensis</name>
    <dbReference type="NCBI Taxonomy" id="234613"/>
    <lineage>
        <taxon>Bacteria</taxon>
        <taxon>Bacillati</taxon>
        <taxon>Actinomycetota</taxon>
        <taxon>Actinomycetes</taxon>
        <taxon>Micromonosporales</taxon>
        <taxon>Micromonosporaceae</taxon>
        <taxon>Asanoa</taxon>
    </lineage>
</organism>
<dbReference type="SUPFAM" id="SSF46785">
    <property type="entry name" value="Winged helix' DNA-binding domain"/>
    <property type="match status" value="1"/>
</dbReference>
<evidence type="ECO:0000259" key="1">
    <source>
        <dbReference type="Pfam" id="PF03551"/>
    </source>
</evidence>
<dbReference type="InterPro" id="IPR036390">
    <property type="entry name" value="WH_DNA-bd_sf"/>
</dbReference>
<protein>
    <submittedName>
        <fullName evidence="2">PadR family transcriptional regulator</fullName>
    </submittedName>
</protein>
<name>A0ABQ4BV49_9ACTN</name>
<feature type="domain" description="Transcription regulator PadR N-terminal" evidence="1">
    <location>
        <begin position="7"/>
        <end position="79"/>
    </location>
</feature>
<keyword evidence="3" id="KW-1185">Reference proteome</keyword>
<dbReference type="Gene3D" id="1.10.10.10">
    <property type="entry name" value="Winged helix-like DNA-binding domain superfamily/Winged helix DNA-binding domain"/>
    <property type="match status" value="1"/>
</dbReference>
<accession>A0ABQ4BV49</accession>
<dbReference type="Proteomes" id="UP000624325">
    <property type="component" value="Unassembled WGS sequence"/>
</dbReference>